<dbReference type="SUPFAM" id="SSF56317">
    <property type="entry name" value="Carbon-nitrogen hydrolase"/>
    <property type="match status" value="1"/>
</dbReference>
<comment type="catalytic activity">
    <reaction evidence="4">
        <text>deamido-NAD(+) + L-glutamine + ATP + H2O = L-glutamate + AMP + diphosphate + NAD(+) + H(+)</text>
        <dbReference type="Rhea" id="RHEA:24384"/>
        <dbReference type="ChEBI" id="CHEBI:15377"/>
        <dbReference type="ChEBI" id="CHEBI:15378"/>
        <dbReference type="ChEBI" id="CHEBI:29985"/>
        <dbReference type="ChEBI" id="CHEBI:30616"/>
        <dbReference type="ChEBI" id="CHEBI:33019"/>
        <dbReference type="ChEBI" id="CHEBI:57540"/>
        <dbReference type="ChEBI" id="CHEBI:58359"/>
        <dbReference type="ChEBI" id="CHEBI:58437"/>
        <dbReference type="ChEBI" id="CHEBI:456215"/>
        <dbReference type="EC" id="6.3.5.1"/>
    </reaction>
</comment>
<comment type="similarity">
    <text evidence="2 4">In the C-terminal section; belongs to the NAD synthetase family.</text>
</comment>
<dbReference type="PANTHER" id="PTHR23090">
    <property type="entry name" value="NH 3 /GLUTAMINE-DEPENDENT NAD + SYNTHETASE"/>
    <property type="match status" value="1"/>
</dbReference>
<evidence type="ECO:0000256" key="1">
    <source>
        <dbReference type="ARBA" id="ARBA00005188"/>
    </source>
</evidence>
<dbReference type="Proteomes" id="UP000289726">
    <property type="component" value="Chromosome"/>
</dbReference>
<reference evidence="6 7" key="1">
    <citation type="submission" date="2019-02" db="EMBL/GenBank/DDBJ databases">
        <title>Draft Genome Sequence of Maize Bushy Stunt-like Phytoplasma group 16SrI-B (Aster yellows) in South Africa.</title>
        <authorList>
            <person name="Coetzee B."/>
            <person name="Douglas-Smit N."/>
            <person name="Maree H.J."/>
            <person name="Burger J.T."/>
            <person name="Kruger K."/>
            <person name="Pietersen G."/>
        </authorList>
    </citation>
    <scope>NUCLEOTIDE SEQUENCE [LARGE SCALE GENOMIC DNA]</scope>
    <source>
        <strain evidence="6 7">De Villa</strain>
    </source>
</reference>
<name>A0A4P6MEI6_9MOLU</name>
<dbReference type="GO" id="GO:0005524">
    <property type="term" value="F:ATP binding"/>
    <property type="evidence" value="ECO:0007669"/>
    <property type="project" value="UniProtKB-UniRule"/>
</dbReference>
<dbReference type="Gene3D" id="1.10.10.1140">
    <property type="entry name" value="Glutamine-dependent NAD+ synthetase, C-terminal domain"/>
    <property type="match status" value="1"/>
</dbReference>
<dbReference type="Gene3D" id="3.60.110.10">
    <property type="entry name" value="Carbon-nitrogen hydrolase"/>
    <property type="match status" value="1"/>
</dbReference>
<dbReference type="GO" id="GO:0004359">
    <property type="term" value="F:glutaminase activity"/>
    <property type="evidence" value="ECO:0007669"/>
    <property type="project" value="InterPro"/>
</dbReference>
<dbReference type="InterPro" id="IPR003010">
    <property type="entry name" value="C-N_Hydrolase"/>
</dbReference>
<dbReference type="UniPathway" id="UPA00253">
    <property type="reaction ID" value="UER00334"/>
</dbReference>
<gene>
    <name evidence="6" type="ORF">EXT02_02495</name>
</gene>
<keyword evidence="4" id="KW-0520">NAD</keyword>
<evidence type="ECO:0000313" key="7">
    <source>
        <dbReference type="Proteomes" id="UP000289726"/>
    </source>
</evidence>
<evidence type="ECO:0000256" key="2">
    <source>
        <dbReference type="ARBA" id="ARBA00007145"/>
    </source>
</evidence>
<dbReference type="CDD" id="cd07570">
    <property type="entry name" value="GAT_Gln-NAD-synth"/>
    <property type="match status" value="1"/>
</dbReference>
<dbReference type="PROSITE" id="PS50263">
    <property type="entry name" value="CN_HYDROLASE"/>
    <property type="match status" value="1"/>
</dbReference>
<evidence type="ECO:0000313" key="6">
    <source>
        <dbReference type="EMBL" id="QBF24035.1"/>
    </source>
</evidence>
<dbReference type="GO" id="GO:0005737">
    <property type="term" value="C:cytoplasm"/>
    <property type="evidence" value="ECO:0007669"/>
    <property type="project" value="InterPro"/>
</dbReference>
<dbReference type="PANTHER" id="PTHR23090:SF9">
    <property type="entry name" value="GLUTAMINE-DEPENDENT NAD(+) SYNTHETASE"/>
    <property type="match status" value="1"/>
</dbReference>
<proteinExistence type="inferred from homology"/>
<evidence type="ECO:0000259" key="5">
    <source>
        <dbReference type="PROSITE" id="PS50263"/>
    </source>
</evidence>
<dbReference type="RefSeq" id="WP_130427902.1">
    <property type="nucleotide sequence ID" value="NZ_CP035949.1"/>
</dbReference>
<sequence length="648" mass="73742">MYKNGSIKIELASPPLTVGNPLKNAYSMQNVLNKSKASFVLFPELCLSSYTAGDLFFETTFLEQNFQALDWLLKNNSFEGVYILGMPLALHEVLFNVAVIIQKDKILGITPKKTIPNYKEFSEKRWFQSGKTCESQYIQILGQTVPFGDVLFINSQFDLIFGVEICQDLWTVFSPGDLLSLNGAHLIFNPSASTDHIGKLDLRKNAVLDHSRKQIGGYFYTSSGITESTVDNLFSNHKMAALLGEMVAEKDLFNQDVSLVVDVCVDLIKFQRRIDTTYGDQRIGKQHPFLKAYFELQETPHYHFEKPINQTPFIPQSNVASHLKLANEIQVLALKTKLNNLNAKIIVEITENINDLLTLVVAFQSFSLLQKPLEDFIVILNPLLFPNQTHYQLLKDFLQTKGVCHICESSFLKKKDLLAFLGLDKNDATTNTTNLTDATNDTSATNEINEANETATLFNDINNIYTLSNELASCPKDLDQVFLKELASQTQKFLLLENNNFSDMALGKNNPRSHYDHIYNVNAGVPNVLVKELLLYHLEKNYLQITPALKKLYQKLVQENINQKLIMEDFILCCHIKKGFTKTKIAWLLQIAFDLSPEKSNQLVVSYLKTFYQNQFKRQNMAPGPKVLENSLSPRNEFLLPIYLQRQE</sequence>
<evidence type="ECO:0000256" key="3">
    <source>
        <dbReference type="ARBA" id="ARBA00022598"/>
    </source>
</evidence>
<accession>A0A4P6MEI6</accession>
<dbReference type="GO" id="GO:0009435">
    <property type="term" value="P:NAD+ biosynthetic process"/>
    <property type="evidence" value="ECO:0007669"/>
    <property type="project" value="UniProtKB-UniRule"/>
</dbReference>
<dbReference type="EC" id="6.3.5.1" evidence="4"/>
<dbReference type="InterPro" id="IPR014445">
    <property type="entry name" value="Gln-dep_NAD_synthase"/>
</dbReference>
<keyword evidence="4" id="KW-0067">ATP-binding</keyword>
<keyword evidence="7" id="KW-1185">Reference proteome</keyword>
<dbReference type="GO" id="GO:0003952">
    <property type="term" value="F:NAD+ synthase (glutamine-hydrolyzing) activity"/>
    <property type="evidence" value="ECO:0007669"/>
    <property type="project" value="UniProtKB-UniRule"/>
</dbReference>
<dbReference type="PIRSF" id="PIRSF006630">
    <property type="entry name" value="NADS_GAT"/>
    <property type="match status" value="1"/>
</dbReference>
<dbReference type="AlphaFoldDB" id="A0A4P6MEI6"/>
<dbReference type="InterPro" id="IPR036526">
    <property type="entry name" value="C-N_Hydrolase_sf"/>
</dbReference>
<comment type="pathway">
    <text evidence="1 4">Cofactor biosynthesis; NAD(+) biosynthesis; NAD(+) from deamido-NAD(+) (L-Gln route): step 1/1.</text>
</comment>
<keyword evidence="3 4" id="KW-0436">Ligase</keyword>
<protein>
    <recommendedName>
        <fullName evidence="4">Glutamine-dependent NAD(+) synthetase</fullName>
        <ecNumber evidence="4">6.3.5.1</ecNumber>
    </recommendedName>
    <alternativeName>
        <fullName evidence="4">NAD(+) synthase [glutamine-hydrolyzing]</fullName>
    </alternativeName>
</protein>
<dbReference type="InterPro" id="IPR041856">
    <property type="entry name" value="NAD+_synth_C"/>
</dbReference>
<feature type="domain" description="CN hydrolase" evidence="5">
    <location>
        <begin position="7"/>
        <end position="267"/>
    </location>
</feature>
<keyword evidence="4" id="KW-0547">Nucleotide-binding</keyword>
<evidence type="ECO:0000256" key="4">
    <source>
        <dbReference type="PIRNR" id="PIRNR006630"/>
    </source>
</evidence>
<organism evidence="6 7">
    <name type="scientific">'Catharanthus roseus' aster yellows phytoplasma</name>
    <dbReference type="NCBI Taxonomy" id="1193712"/>
    <lineage>
        <taxon>Bacteria</taxon>
        <taxon>Bacillati</taxon>
        <taxon>Mycoplasmatota</taxon>
        <taxon>Mollicutes</taxon>
        <taxon>Acholeplasmatales</taxon>
        <taxon>Acholeplasmataceae</taxon>
        <taxon>Candidatus Phytoplasma</taxon>
        <taxon>16SrI (Aster yellows group)</taxon>
    </lineage>
</organism>
<dbReference type="EMBL" id="CP035949">
    <property type="protein sequence ID" value="QBF24035.1"/>
    <property type="molecule type" value="Genomic_DNA"/>
</dbReference>
<dbReference type="InterPro" id="IPR003694">
    <property type="entry name" value="NAD_synthase"/>
</dbReference>